<feature type="compositionally biased region" description="Basic and acidic residues" evidence="1">
    <location>
        <begin position="79"/>
        <end position="101"/>
    </location>
</feature>
<comment type="caution">
    <text evidence="2">The sequence shown here is derived from an EMBL/GenBank/DDBJ whole genome shotgun (WGS) entry which is preliminary data.</text>
</comment>
<reference evidence="2 3" key="1">
    <citation type="submission" date="2024-10" db="EMBL/GenBank/DDBJ databases">
        <authorList>
            <person name="Kim D."/>
        </authorList>
    </citation>
    <scope>NUCLEOTIDE SEQUENCE [LARGE SCALE GENOMIC DNA]</scope>
    <source>
        <strain evidence="2">Taebaek</strain>
    </source>
</reference>
<name>A0ABD2IQE3_HETSC</name>
<evidence type="ECO:0000313" key="3">
    <source>
        <dbReference type="Proteomes" id="UP001620645"/>
    </source>
</evidence>
<evidence type="ECO:0000256" key="1">
    <source>
        <dbReference type="SAM" id="MobiDB-lite"/>
    </source>
</evidence>
<dbReference type="Proteomes" id="UP001620645">
    <property type="component" value="Unassembled WGS sequence"/>
</dbReference>
<dbReference type="EMBL" id="JBICCN010000273">
    <property type="protein sequence ID" value="KAL3081436.1"/>
    <property type="molecule type" value="Genomic_DNA"/>
</dbReference>
<feature type="region of interest" description="Disordered" evidence="1">
    <location>
        <begin position="1"/>
        <end position="112"/>
    </location>
</feature>
<proteinExistence type="predicted"/>
<keyword evidence="3" id="KW-1185">Reference proteome</keyword>
<sequence>MFLNCFDTTSAGGCFSSHKQPSPNRRQSQNEHPSSSASSSNYWTSSNPTGSSFASSSNPSSSRPSSSRPGTGHPMVADLARRQRISRESIRETNKKRKDGDISGSLTMPRRE</sequence>
<dbReference type="AlphaFoldDB" id="A0ABD2IQE3"/>
<feature type="compositionally biased region" description="Polar residues" evidence="1">
    <location>
        <begin position="1"/>
        <end position="27"/>
    </location>
</feature>
<feature type="compositionally biased region" description="Low complexity" evidence="1">
    <location>
        <begin position="30"/>
        <end position="70"/>
    </location>
</feature>
<organism evidence="2 3">
    <name type="scientific">Heterodera schachtii</name>
    <name type="common">Sugarbeet cyst nematode worm</name>
    <name type="synonym">Tylenchus schachtii</name>
    <dbReference type="NCBI Taxonomy" id="97005"/>
    <lineage>
        <taxon>Eukaryota</taxon>
        <taxon>Metazoa</taxon>
        <taxon>Ecdysozoa</taxon>
        <taxon>Nematoda</taxon>
        <taxon>Chromadorea</taxon>
        <taxon>Rhabditida</taxon>
        <taxon>Tylenchina</taxon>
        <taxon>Tylenchomorpha</taxon>
        <taxon>Tylenchoidea</taxon>
        <taxon>Heteroderidae</taxon>
        <taxon>Heteroderinae</taxon>
        <taxon>Heterodera</taxon>
    </lineage>
</organism>
<protein>
    <submittedName>
        <fullName evidence="2">Uncharacterized protein</fullName>
    </submittedName>
</protein>
<gene>
    <name evidence="2" type="ORF">niasHS_011680</name>
</gene>
<evidence type="ECO:0000313" key="2">
    <source>
        <dbReference type="EMBL" id="KAL3081436.1"/>
    </source>
</evidence>
<accession>A0ABD2IQE3</accession>